<feature type="non-terminal residue" evidence="9">
    <location>
        <position position="1"/>
    </location>
</feature>
<dbReference type="Gene3D" id="3.30.1320.10">
    <property type="match status" value="1"/>
</dbReference>
<reference evidence="9 10" key="1">
    <citation type="submission" date="2016-10" db="EMBL/GenBank/DDBJ databases">
        <title>The genome of Paramicrosporidium saccamoebae is the missing link in understanding Cryptomycota and Microsporidia evolution.</title>
        <authorList>
            <person name="Quandt C.A."/>
            <person name="Beaudet D."/>
            <person name="Corsaro D."/>
            <person name="Michel R."/>
            <person name="Corradi N."/>
            <person name="James T."/>
        </authorList>
    </citation>
    <scope>NUCLEOTIDE SEQUENCE [LARGE SCALE GENOMIC DNA]</scope>
    <source>
        <strain evidence="9 10">KSL3</strain>
    </source>
</reference>
<evidence type="ECO:0000313" key="10">
    <source>
        <dbReference type="Proteomes" id="UP000240830"/>
    </source>
</evidence>
<comment type="similarity">
    <text evidence="2">Belongs to the DNA polymerase type-Y family.</text>
</comment>
<evidence type="ECO:0000259" key="8">
    <source>
        <dbReference type="PROSITE" id="PS50173"/>
    </source>
</evidence>
<comment type="caution">
    <text evidence="9">The sequence shown here is derived from an EMBL/GenBank/DDBJ whole genome shotgun (WGS) entry which is preliminary data.</text>
</comment>
<dbReference type="Pfam" id="PF16589">
    <property type="entry name" value="BRCT_2"/>
    <property type="match status" value="1"/>
</dbReference>
<dbReference type="NCBIfam" id="TIGR00002">
    <property type="entry name" value="S16"/>
    <property type="match status" value="1"/>
</dbReference>
<organism evidence="9 10">
    <name type="scientific">Paramicrosporidium saccamoebae</name>
    <dbReference type="NCBI Taxonomy" id="1246581"/>
    <lineage>
        <taxon>Eukaryota</taxon>
        <taxon>Fungi</taxon>
        <taxon>Fungi incertae sedis</taxon>
        <taxon>Cryptomycota</taxon>
        <taxon>Cryptomycota incertae sedis</taxon>
        <taxon>Paramicrosporidium</taxon>
    </lineage>
</organism>
<dbReference type="GO" id="GO:0005634">
    <property type="term" value="C:nucleus"/>
    <property type="evidence" value="ECO:0007669"/>
    <property type="project" value="TreeGrafter"/>
</dbReference>
<evidence type="ECO:0000256" key="1">
    <source>
        <dbReference type="ARBA" id="ARBA00006668"/>
    </source>
</evidence>
<keyword evidence="4" id="KW-0808">Transferase</keyword>
<dbReference type="GO" id="GO:0070987">
    <property type="term" value="P:error-free translesion synthesis"/>
    <property type="evidence" value="ECO:0007669"/>
    <property type="project" value="TreeGrafter"/>
</dbReference>
<dbReference type="SUPFAM" id="SSF52113">
    <property type="entry name" value="BRCT domain"/>
    <property type="match status" value="1"/>
</dbReference>
<dbReference type="GO" id="GO:0003684">
    <property type="term" value="F:damaged DNA binding"/>
    <property type="evidence" value="ECO:0007669"/>
    <property type="project" value="InterPro"/>
</dbReference>
<dbReference type="AlphaFoldDB" id="A0A2H9THS9"/>
<dbReference type="Pfam" id="PF14377">
    <property type="entry name" value="UBM"/>
    <property type="match status" value="2"/>
</dbReference>
<keyword evidence="6" id="KW-0687">Ribonucleoprotein</keyword>
<dbReference type="Gene3D" id="6.10.250.1490">
    <property type="match status" value="1"/>
</dbReference>
<dbReference type="InterPro" id="IPR001357">
    <property type="entry name" value="BRCT_dom"/>
</dbReference>
<gene>
    <name evidence="9" type="ORF">PSACC_02828</name>
</gene>
<dbReference type="PANTHER" id="PTHR45990">
    <property type="entry name" value="DNA REPAIR PROTEIN REV1"/>
    <property type="match status" value="1"/>
</dbReference>
<keyword evidence="5" id="KW-0689">Ribosomal protein</keyword>
<dbReference type="Gene3D" id="3.30.1490.100">
    <property type="entry name" value="DNA polymerase, Y-family, little finger domain"/>
    <property type="match status" value="1"/>
</dbReference>
<evidence type="ECO:0000256" key="3">
    <source>
        <dbReference type="ARBA" id="ARBA00022634"/>
    </source>
</evidence>
<dbReference type="OrthoDB" id="427711at2759"/>
<dbReference type="Gene3D" id="3.40.50.10190">
    <property type="entry name" value="BRCT domain"/>
    <property type="match status" value="1"/>
</dbReference>
<dbReference type="PROSITE" id="PS50172">
    <property type="entry name" value="BRCT"/>
    <property type="match status" value="1"/>
</dbReference>
<dbReference type="Gene3D" id="3.30.70.270">
    <property type="match status" value="1"/>
</dbReference>
<evidence type="ECO:0000256" key="5">
    <source>
        <dbReference type="ARBA" id="ARBA00022980"/>
    </source>
</evidence>
<evidence type="ECO:0008006" key="11">
    <source>
        <dbReference type="Google" id="ProtNLM"/>
    </source>
</evidence>
<dbReference type="PANTHER" id="PTHR45990:SF1">
    <property type="entry name" value="DNA REPAIR PROTEIN REV1"/>
    <property type="match status" value="1"/>
</dbReference>
<dbReference type="GO" id="GO:0042276">
    <property type="term" value="P:error-prone translesion synthesis"/>
    <property type="evidence" value="ECO:0007669"/>
    <property type="project" value="TreeGrafter"/>
</dbReference>
<evidence type="ECO:0000256" key="6">
    <source>
        <dbReference type="ARBA" id="ARBA00023274"/>
    </source>
</evidence>
<comment type="similarity">
    <text evidence="1">Belongs to the bacterial ribosomal protein bS16 family.</text>
</comment>
<dbReference type="GO" id="GO:0017125">
    <property type="term" value="F:deoxycytidyl transferase activity"/>
    <property type="evidence" value="ECO:0007669"/>
    <property type="project" value="TreeGrafter"/>
</dbReference>
<dbReference type="GO" id="GO:0006281">
    <property type="term" value="P:DNA repair"/>
    <property type="evidence" value="ECO:0007669"/>
    <property type="project" value="InterPro"/>
</dbReference>
<dbReference type="Pfam" id="PF21999">
    <property type="entry name" value="IMS_HHH_1"/>
    <property type="match status" value="1"/>
</dbReference>
<evidence type="ECO:0000259" key="7">
    <source>
        <dbReference type="PROSITE" id="PS50172"/>
    </source>
</evidence>
<dbReference type="GO" id="GO:0003887">
    <property type="term" value="F:DNA-directed DNA polymerase activity"/>
    <property type="evidence" value="ECO:0007669"/>
    <property type="project" value="InterPro"/>
</dbReference>
<dbReference type="GO" id="GO:0005840">
    <property type="term" value="C:ribosome"/>
    <property type="evidence" value="ECO:0007669"/>
    <property type="project" value="UniProtKB-KW"/>
</dbReference>
<accession>A0A2H9THS9</accession>
<feature type="domain" description="UmuC" evidence="8">
    <location>
        <begin position="399"/>
        <end position="594"/>
    </location>
</feature>
<dbReference type="SUPFAM" id="SSF56672">
    <property type="entry name" value="DNA/RNA polymerases"/>
    <property type="match status" value="1"/>
</dbReference>
<dbReference type="SMART" id="SM00292">
    <property type="entry name" value="BRCT"/>
    <property type="match status" value="1"/>
</dbReference>
<evidence type="ECO:0000313" key="9">
    <source>
        <dbReference type="EMBL" id="PJF17322.1"/>
    </source>
</evidence>
<dbReference type="InterPro" id="IPR043128">
    <property type="entry name" value="Rev_trsase/Diguanyl_cyclase"/>
</dbReference>
<dbReference type="InterPro" id="IPR025527">
    <property type="entry name" value="HUWE1/Rev1_UBM"/>
</dbReference>
<dbReference type="STRING" id="1246581.A0A2H9THS9"/>
<name>A0A2H9THS9_9FUNG</name>
<dbReference type="Pfam" id="PF11799">
    <property type="entry name" value="IMS_C"/>
    <property type="match status" value="1"/>
</dbReference>
<dbReference type="Pfam" id="PF00886">
    <property type="entry name" value="Ribosomal_S16"/>
    <property type="match status" value="1"/>
</dbReference>
<dbReference type="PROSITE" id="PS50173">
    <property type="entry name" value="UMUC"/>
    <property type="match status" value="1"/>
</dbReference>
<dbReference type="Proteomes" id="UP000240830">
    <property type="component" value="Unassembled WGS sequence"/>
</dbReference>
<evidence type="ECO:0000256" key="4">
    <source>
        <dbReference type="ARBA" id="ARBA00022679"/>
    </source>
</evidence>
<keyword evidence="3" id="KW-0237">DNA synthesis</keyword>
<dbReference type="Pfam" id="PF00817">
    <property type="entry name" value="IMS"/>
    <property type="match status" value="1"/>
</dbReference>
<dbReference type="InterPro" id="IPR036420">
    <property type="entry name" value="BRCT_dom_sf"/>
</dbReference>
<dbReference type="InterPro" id="IPR000307">
    <property type="entry name" value="Ribosomal_bS16"/>
</dbReference>
<dbReference type="Gene3D" id="3.40.1170.60">
    <property type="match status" value="1"/>
</dbReference>
<dbReference type="InterPro" id="IPR036775">
    <property type="entry name" value="DNA_pol_Y-fam_lit_finger_sf"/>
</dbReference>
<proteinExistence type="inferred from homology"/>
<dbReference type="InterPro" id="IPR023803">
    <property type="entry name" value="Ribosomal_bS16_dom_sf"/>
</dbReference>
<dbReference type="Gene3D" id="6.10.250.1630">
    <property type="match status" value="1"/>
</dbReference>
<dbReference type="InterPro" id="IPR001126">
    <property type="entry name" value="UmuC"/>
</dbReference>
<sequence>STHSLPLIHLPGLSLIQMPVRIRLARIGCRHDPHYRINVANSWAKRDGRHIEKLGEYHAQPDQSGVKRISLDFARTKYWLSVGAQPTDTVARLLGKVKLIECIDICRPESFLPFREAPAMEEKESTGDGTARNNEFGQHIVVKQENLGPRQAEGLAQRGKIFSGIVAQVNGPPQHELEDMIVQHGGRFEQYHASPVTHMIATTPSDTEIGQLQLERLVVKPQWITDSIRDKRLLPVDEYQLCAQAHNKNPSTLSVVKATNKIDVTKNENENENGSENENETCRFSDDFVAENETCRFSDDSVIEDETRRSYDDFVAENETCRPSLEEAWHSDIADSEIGTGNPIHHLRLTDANDPNFLEHYFAASRLHHLSTWREDLKLFAQSLMRKRKKKLHSGPRVLFHVDMDCFFASVSLRDRQDLVAKPVAITHAANRQDGAMKLKDSSSDLASCNYAAREFGLRNGMYIKTALQLCPSLTLLPYEYEKYQQVSYELYRILANYADELQAVSCDEVFIDVSSAFPNDPSTVVDPSNLAEEIRKVIYQKLGCNASIGIGSNLLLARLATKKAKPNGQFYLKEDMVSEYFQTLPLSNIPGVGWSIERRLSENGWKTCGDLLSVPLSRLRELFGPKQGSTLYERARGIDNRLISESKPRQSVGADITWGVRFETRDQLYDFVNRLSVHVFSKLEVARLVSYKVQFRLLRRTPGAGEPIKRLGHGECDAFSKTRRLGGGITSAMALQEACRVLCNSLSIPPGEIRGVGIFLSDLAEKEPGPKQTSVLSLMEQGQVDPIERVLKMLGYSQDVFDELSEELRQEIISEATMKRHAEISPTKQCQPPAKQRKLPVKLSAVKRETKMAKTSIIDMLASRPSAPTGVPQEIDQTVFDALPEEIQNELREHYRLAKPMTHELLTAPIADCIPGFCGMHNIEEIHKWFSKRLQDEPAAVVKVDILDLTEYAIQLVSLGGFTEYVRVVFRYIVAIPKENVHLLPTVQLAVDKLQNAFKSAYGTSISLE</sequence>
<evidence type="ECO:0000256" key="2">
    <source>
        <dbReference type="ARBA" id="ARBA00010945"/>
    </source>
</evidence>
<dbReference type="EMBL" id="MTSL01000178">
    <property type="protein sequence ID" value="PJF17322.1"/>
    <property type="molecule type" value="Genomic_DNA"/>
</dbReference>
<dbReference type="InterPro" id="IPR043502">
    <property type="entry name" value="DNA/RNA_pol_sf"/>
</dbReference>
<dbReference type="GO" id="GO:0006412">
    <property type="term" value="P:translation"/>
    <property type="evidence" value="ECO:0007669"/>
    <property type="project" value="InterPro"/>
</dbReference>
<dbReference type="Gene3D" id="1.10.150.20">
    <property type="entry name" value="5' to 3' exonuclease, C-terminal subdomain"/>
    <property type="match status" value="1"/>
</dbReference>
<keyword evidence="10" id="KW-1185">Reference proteome</keyword>
<dbReference type="SUPFAM" id="SSF54565">
    <property type="entry name" value="Ribosomal protein S16"/>
    <property type="match status" value="1"/>
</dbReference>
<dbReference type="HAMAP" id="MF_00385">
    <property type="entry name" value="Ribosomal_bS16"/>
    <property type="match status" value="1"/>
</dbReference>
<dbReference type="InterPro" id="IPR017961">
    <property type="entry name" value="DNA_pol_Y-fam_little_finger"/>
</dbReference>
<dbReference type="GO" id="GO:0005737">
    <property type="term" value="C:cytoplasm"/>
    <property type="evidence" value="ECO:0007669"/>
    <property type="project" value="UniProtKB-ARBA"/>
</dbReference>
<dbReference type="GO" id="GO:1990904">
    <property type="term" value="C:ribonucleoprotein complex"/>
    <property type="evidence" value="ECO:0007669"/>
    <property type="project" value="UniProtKB-KW"/>
</dbReference>
<feature type="domain" description="BRCT" evidence="7">
    <location>
        <begin position="157"/>
        <end position="241"/>
    </location>
</feature>
<dbReference type="GO" id="GO:0003735">
    <property type="term" value="F:structural constituent of ribosome"/>
    <property type="evidence" value="ECO:0007669"/>
    <property type="project" value="InterPro"/>
</dbReference>
<dbReference type="InterPro" id="IPR053848">
    <property type="entry name" value="IMS_HHH_1"/>
</dbReference>
<protein>
    <recommendedName>
        <fullName evidence="11">DNA repair protein REV1</fullName>
    </recommendedName>
</protein>